<dbReference type="InterPro" id="IPR007404">
    <property type="entry name" value="YdjM-like"/>
</dbReference>
<dbReference type="Proteomes" id="UP001310022">
    <property type="component" value="Unassembled WGS sequence"/>
</dbReference>
<keyword evidence="1" id="KW-1133">Transmembrane helix</keyword>
<organism evidence="2 3">
    <name type="scientific">Persicobacter diffluens</name>
    <dbReference type="NCBI Taxonomy" id="981"/>
    <lineage>
        <taxon>Bacteria</taxon>
        <taxon>Pseudomonadati</taxon>
        <taxon>Bacteroidota</taxon>
        <taxon>Cytophagia</taxon>
        <taxon>Cytophagales</taxon>
        <taxon>Persicobacteraceae</taxon>
        <taxon>Persicobacter</taxon>
    </lineage>
</organism>
<feature type="transmembrane region" description="Helical" evidence="1">
    <location>
        <begin position="163"/>
        <end position="185"/>
    </location>
</feature>
<keyword evidence="1" id="KW-0472">Membrane</keyword>
<keyword evidence="1" id="KW-0812">Transmembrane</keyword>
<proteinExistence type="predicted"/>
<dbReference type="AlphaFoldDB" id="A0AAN4W315"/>
<evidence type="ECO:0000313" key="3">
    <source>
        <dbReference type="Proteomes" id="UP001310022"/>
    </source>
</evidence>
<dbReference type="RefSeq" id="WP_338238747.1">
    <property type="nucleotide sequence ID" value="NZ_BQKE01000003.1"/>
</dbReference>
<sequence length="265" mass="30557">MDILSHACSGLAVGTFISSFSSLGRKHRWSILGFSTLAGALPDLDAISLWSGFDRTLGQWFQHRHLGRDIYSEKFWYSHHGFLHSLAAAFLCTALLGLLFFLINQFQQNKKTDFIKNSTLIFVAFFFGFTIHLLEDMPTPASSWGGVNFFWPSTNYTGGWGKIWWWNNYDLFLIIVSVILTNLAINTFKKHIPIQAFKLTGTVLMLGFGLALYQINTRPISFAYSGNTTRYQEFEQKSKNIQLEILGPRLYHWMEKFDQQLPFYF</sequence>
<keyword evidence="3" id="KW-1185">Reference proteome</keyword>
<name>A0AAN4W315_9BACT</name>
<protein>
    <submittedName>
        <fullName evidence="2">Uncharacterized protein</fullName>
    </submittedName>
</protein>
<dbReference type="EMBL" id="BQKE01000003">
    <property type="protein sequence ID" value="GJM63600.1"/>
    <property type="molecule type" value="Genomic_DNA"/>
</dbReference>
<feature type="transmembrane region" description="Helical" evidence="1">
    <location>
        <begin position="82"/>
        <end position="102"/>
    </location>
</feature>
<comment type="caution">
    <text evidence="2">The sequence shown here is derived from an EMBL/GenBank/DDBJ whole genome shotgun (WGS) entry which is preliminary data.</text>
</comment>
<evidence type="ECO:0000313" key="2">
    <source>
        <dbReference type="EMBL" id="GJM63600.1"/>
    </source>
</evidence>
<dbReference type="Pfam" id="PF04307">
    <property type="entry name" value="YdjM"/>
    <property type="match status" value="1"/>
</dbReference>
<evidence type="ECO:0000256" key="1">
    <source>
        <dbReference type="SAM" id="Phobius"/>
    </source>
</evidence>
<reference evidence="2 3" key="1">
    <citation type="submission" date="2021-12" db="EMBL/GenBank/DDBJ databases">
        <title>Genome sequencing of bacteria with rrn-lacking chromosome and rrn-plasmid.</title>
        <authorList>
            <person name="Anda M."/>
            <person name="Iwasaki W."/>
        </authorList>
    </citation>
    <scope>NUCLEOTIDE SEQUENCE [LARGE SCALE GENOMIC DNA]</scope>
    <source>
        <strain evidence="2 3">NBRC 15940</strain>
    </source>
</reference>
<feature type="transmembrane region" description="Helical" evidence="1">
    <location>
        <begin position="114"/>
        <end position="134"/>
    </location>
</feature>
<gene>
    <name evidence="2" type="ORF">PEDI_41520</name>
</gene>
<feature type="transmembrane region" description="Helical" evidence="1">
    <location>
        <begin position="197"/>
        <end position="215"/>
    </location>
</feature>
<accession>A0AAN4W315</accession>